<sequence length="88" mass="10063">MSITFGKNIDKMVTINKINVRCFSLTDLNRIMEIENASFTIDSFSEDIFRSWYHKCPYLFIVAEISGVVVGYMITCIVHKKGYIASIA</sequence>
<evidence type="ECO:0000313" key="3">
    <source>
        <dbReference type="EMBL" id="GAI26883.1"/>
    </source>
</evidence>
<feature type="domain" description="N-acetyltransferase" evidence="2">
    <location>
        <begin position="18"/>
        <end position="88"/>
    </location>
</feature>
<comment type="caution">
    <text evidence="3">The sequence shown here is derived from an EMBL/GenBank/DDBJ whole genome shotgun (WGS) entry which is preliminary data.</text>
</comment>
<organism evidence="3">
    <name type="scientific">marine sediment metagenome</name>
    <dbReference type="NCBI Taxonomy" id="412755"/>
    <lineage>
        <taxon>unclassified sequences</taxon>
        <taxon>metagenomes</taxon>
        <taxon>ecological metagenomes</taxon>
    </lineage>
</organism>
<dbReference type="InterPro" id="IPR000182">
    <property type="entry name" value="GNAT_dom"/>
</dbReference>
<keyword evidence="1" id="KW-0812">Transmembrane</keyword>
<reference evidence="3" key="1">
    <citation type="journal article" date="2014" name="Front. Microbiol.">
        <title>High frequency of phylogenetically diverse reductive dehalogenase-homologous genes in deep subseafloor sedimentary metagenomes.</title>
        <authorList>
            <person name="Kawai M."/>
            <person name="Futagami T."/>
            <person name="Toyoda A."/>
            <person name="Takaki Y."/>
            <person name="Nishi S."/>
            <person name="Hori S."/>
            <person name="Arai W."/>
            <person name="Tsubouchi T."/>
            <person name="Morono Y."/>
            <person name="Uchiyama I."/>
            <person name="Ito T."/>
            <person name="Fujiyama A."/>
            <person name="Inagaki F."/>
            <person name="Takami H."/>
        </authorList>
    </citation>
    <scope>NUCLEOTIDE SEQUENCE</scope>
    <source>
        <strain evidence="3">Expedition CK06-06</strain>
    </source>
</reference>
<dbReference type="AlphaFoldDB" id="X1M6D0"/>
<accession>X1M6D0</accession>
<feature type="transmembrane region" description="Helical" evidence="1">
    <location>
        <begin position="58"/>
        <end position="78"/>
    </location>
</feature>
<dbReference type="Gene3D" id="3.40.630.30">
    <property type="match status" value="1"/>
</dbReference>
<gene>
    <name evidence="3" type="ORF">S06H3_24694</name>
</gene>
<dbReference type="EMBL" id="BARV01013854">
    <property type="protein sequence ID" value="GAI26883.1"/>
    <property type="molecule type" value="Genomic_DNA"/>
</dbReference>
<feature type="non-terminal residue" evidence="3">
    <location>
        <position position="88"/>
    </location>
</feature>
<proteinExistence type="predicted"/>
<protein>
    <recommendedName>
        <fullName evidence="2">N-acetyltransferase domain-containing protein</fullName>
    </recommendedName>
</protein>
<keyword evidence="1" id="KW-1133">Transmembrane helix</keyword>
<evidence type="ECO:0000259" key="2">
    <source>
        <dbReference type="PROSITE" id="PS51186"/>
    </source>
</evidence>
<dbReference type="GO" id="GO:0016747">
    <property type="term" value="F:acyltransferase activity, transferring groups other than amino-acyl groups"/>
    <property type="evidence" value="ECO:0007669"/>
    <property type="project" value="InterPro"/>
</dbReference>
<keyword evidence="1" id="KW-0472">Membrane</keyword>
<dbReference type="InterPro" id="IPR016181">
    <property type="entry name" value="Acyl_CoA_acyltransferase"/>
</dbReference>
<dbReference type="SUPFAM" id="SSF55729">
    <property type="entry name" value="Acyl-CoA N-acyltransferases (Nat)"/>
    <property type="match status" value="1"/>
</dbReference>
<evidence type="ECO:0000256" key="1">
    <source>
        <dbReference type="SAM" id="Phobius"/>
    </source>
</evidence>
<name>X1M6D0_9ZZZZ</name>
<dbReference type="PROSITE" id="PS51186">
    <property type="entry name" value="GNAT"/>
    <property type="match status" value="1"/>
</dbReference>